<name>A0A073IDI4_9RHOB</name>
<dbReference type="InterPro" id="IPR029063">
    <property type="entry name" value="SAM-dependent_MTases_sf"/>
</dbReference>
<dbReference type="RefSeq" id="WP_156023553.1">
    <property type="nucleotide sequence ID" value="NZ_JAMC01000014.1"/>
</dbReference>
<dbReference type="SUPFAM" id="SSF53335">
    <property type="entry name" value="S-adenosyl-L-methionine-dependent methyltransferases"/>
    <property type="match status" value="1"/>
</dbReference>
<proteinExistence type="predicted"/>
<dbReference type="OrthoDB" id="1079385at2"/>
<accession>A0A073IDI4</accession>
<evidence type="ECO:0000313" key="1">
    <source>
        <dbReference type="EMBL" id="KEJ87809.1"/>
    </source>
</evidence>
<keyword evidence="2" id="KW-1185">Reference proteome</keyword>
<reference evidence="1 2" key="1">
    <citation type="submission" date="2014-01" db="EMBL/GenBank/DDBJ databases">
        <title>Sulfitobacter donghicola JCM 14565 Genome Sequencing.</title>
        <authorList>
            <person name="Lai Q."/>
            <person name="Hong Z."/>
        </authorList>
    </citation>
    <scope>NUCLEOTIDE SEQUENCE [LARGE SCALE GENOMIC DNA]</scope>
    <source>
        <strain evidence="1 2">JCM 14565</strain>
    </source>
</reference>
<gene>
    <name evidence="1" type="ORF">DSW25_04840</name>
</gene>
<dbReference type="InterPro" id="IPR002052">
    <property type="entry name" value="DNA_methylase_N6_adenine_CS"/>
</dbReference>
<dbReference type="GO" id="GO:0008168">
    <property type="term" value="F:methyltransferase activity"/>
    <property type="evidence" value="ECO:0007669"/>
    <property type="project" value="InterPro"/>
</dbReference>
<evidence type="ECO:0000313" key="2">
    <source>
        <dbReference type="Proteomes" id="UP000027734"/>
    </source>
</evidence>
<comment type="caution">
    <text evidence="1">The sequence shown here is derived from an EMBL/GenBank/DDBJ whole genome shotgun (WGS) entry which is preliminary data.</text>
</comment>
<dbReference type="eggNOG" id="COG1041">
    <property type="taxonomic scope" value="Bacteria"/>
</dbReference>
<dbReference type="Proteomes" id="UP000027734">
    <property type="component" value="Unassembled WGS sequence"/>
</dbReference>
<organism evidence="1 2">
    <name type="scientific">Sulfitobacter donghicola DSW-25 = KCTC 12864 = JCM 14565</name>
    <dbReference type="NCBI Taxonomy" id="1300350"/>
    <lineage>
        <taxon>Bacteria</taxon>
        <taxon>Pseudomonadati</taxon>
        <taxon>Pseudomonadota</taxon>
        <taxon>Alphaproteobacteria</taxon>
        <taxon>Rhodobacterales</taxon>
        <taxon>Roseobacteraceae</taxon>
        <taxon>Sulfitobacter</taxon>
    </lineage>
</organism>
<dbReference type="EMBL" id="JAMC01000014">
    <property type="protein sequence ID" value="KEJ87809.1"/>
    <property type="molecule type" value="Genomic_DNA"/>
</dbReference>
<dbReference type="PROSITE" id="PS00092">
    <property type="entry name" value="N6_MTASE"/>
    <property type="match status" value="1"/>
</dbReference>
<dbReference type="STRING" id="1300350.Z948_80"/>
<dbReference type="GO" id="GO:0003676">
    <property type="term" value="F:nucleic acid binding"/>
    <property type="evidence" value="ECO:0007669"/>
    <property type="project" value="InterPro"/>
</dbReference>
<dbReference type="GO" id="GO:0032259">
    <property type="term" value="P:methylation"/>
    <property type="evidence" value="ECO:0007669"/>
    <property type="project" value="InterPro"/>
</dbReference>
<evidence type="ECO:0008006" key="3">
    <source>
        <dbReference type="Google" id="ProtNLM"/>
    </source>
</evidence>
<sequence length="111" mass="12025">MTSSTVLKNCEKSKVSASNTRYPKRAAFEFYPTPPEAVRALLSVERFDGSIWEPACGDGAISKVLIEAGYQVVSTDLIDRGYGQGGQNFLKSTKPLAKNIITNPPYGTHGL</sequence>
<protein>
    <recommendedName>
        <fullName evidence="3">DNA methylase adenine-specific domain-containing protein</fullName>
    </recommendedName>
</protein>
<dbReference type="AlphaFoldDB" id="A0A073IDI4"/>